<feature type="binding site" evidence="13">
    <location>
        <position position="518"/>
    </location>
    <ligand>
        <name>Zn(2+)</name>
        <dbReference type="ChEBI" id="CHEBI:29105"/>
        <note>catalytic</note>
    </ligand>
</feature>
<evidence type="ECO:0000259" key="15">
    <source>
        <dbReference type="PROSITE" id="PS51880"/>
    </source>
</evidence>
<dbReference type="Proteomes" id="UP000320300">
    <property type="component" value="Unassembled WGS sequence"/>
</dbReference>
<evidence type="ECO:0000256" key="13">
    <source>
        <dbReference type="HAMAP-Rule" id="MF_00184"/>
    </source>
</evidence>
<keyword evidence="8 13" id="KW-0067">ATP-binding</keyword>
<comment type="subcellular location">
    <subcellularLocation>
        <location evidence="13">Cytoplasm</location>
    </subcellularLocation>
</comment>
<feature type="domain" description="TGS" evidence="15">
    <location>
        <begin position="1"/>
        <end position="61"/>
    </location>
</feature>
<dbReference type="EC" id="6.1.1.3" evidence="13"/>
<dbReference type="OrthoDB" id="9802304at2"/>
<dbReference type="SUPFAM" id="SSF55186">
    <property type="entry name" value="ThrRS/AlaRS common domain"/>
    <property type="match status" value="1"/>
</dbReference>
<comment type="subunit">
    <text evidence="13">Homodimer.</text>
</comment>
<dbReference type="Gene3D" id="3.10.20.30">
    <property type="match status" value="1"/>
</dbReference>
<evidence type="ECO:0000259" key="14">
    <source>
        <dbReference type="PROSITE" id="PS50862"/>
    </source>
</evidence>
<dbReference type="FunFam" id="3.30.54.20:FF:000002">
    <property type="entry name" value="Threonine--tRNA ligase"/>
    <property type="match status" value="1"/>
</dbReference>
<evidence type="ECO:0000256" key="6">
    <source>
        <dbReference type="ARBA" id="ARBA00022741"/>
    </source>
</evidence>
<dbReference type="Gene3D" id="3.30.930.10">
    <property type="entry name" value="Bira Bifunctional Protein, Domain 2"/>
    <property type="match status" value="1"/>
</dbReference>
<organism evidence="16 17">
    <name type="scientific">Pedobacter westerhofensis</name>
    <dbReference type="NCBI Taxonomy" id="425512"/>
    <lineage>
        <taxon>Bacteria</taxon>
        <taxon>Pseudomonadati</taxon>
        <taxon>Bacteroidota</taxon>
        <taxon>Sphingobacteriia</taxon>
        <taxon>Sphingobacteriales</taxon>
        <taxon>Sphingobacteriaceae</taxon>
        <taxon>Pedobacter</taxon>
    </lineage>
</organism>
<comment type="similarity">
    <text evidence="1 13">Belongs to the class-II aminoacyl-tRNA synthetase family.</text>
</comment>
<dbReference type="PRINTS" id="PR01047">
    <property type="entry name" value="TRNASYNTHTHR"/>
</dbReference>
<dbReference type="InterPro" id="IPR033728">
    <property type="entry name" value="ThrRS_core"/>
</dbReference>
<dbReference type="InterPro" id="IPR002320">
    <property type="entry name" value="Thr-tRNA-ligase_IIa"/>
</dbReference>
<dbReference type="FunFam" id="3.40.50.800:FF:000001">
    <property type="entry name" value="Threonine--tRNA ligase"/>
    <property type="match status" value="1"/>
</dbReference>
<dbReference type="InterPro" id="IPR004154">
    <property type="entry name" value="Anticodon-bd"/>
</dbReference>
<dbReference type="InterPro" id="IPR036621">
    <property type="entry name" value="Anticodon-bd_dom_sf"/>
</dbReference>
<dbReference type="InterPro" id="IPR002314">
    <property type="entry name" value="aa-tRNA-synt_IIb"/>
</dbReference>
<dbReference type="SUPFAM" id="SSF81271">
    <property type="entry name" value="TGS-like"/>
    <property type="match status" value="1"/>
</dbReference>
<keyword evidence="6 13" id="KW-0547">Nucleotide-binding</keyword>
<keyword evidence="10 13" id="KW-0648">Protein biosynthesis</keyword>
<dbReference type="CDD" id="cd00771">
    <property type="entry name" value="ThrRS_core"/>
    <property type="match status" value="1"/>
</dbReference>
<dbReference type="FunFam" id="3.10.20.30:FF:000005">
    <property type="entry name" value="Threonine--tRNA ligase"/>
    <property type="match status" value="1"/>
</dbReference>
<dbReference type="Pfam" id="PF03129">
    <property type="entry name" value="HGTP_anticodon"/>
    <property type="match status" value="1"/>
</dbReference>
<evidence type="ECO:0000256" key="4">
    <source>
        <dbReference type="ARBA" id="ARBA00022598"/>
    </source>
</evidence>
<dbReference type="GO" id="GO:0005737">
    <property type="term" value="C:cytoplasm"/>
    <property type="evidence" value="ECO:0007669"/>
    <property type="project" value="UniProtKB-SubCell"/>
</dbReference>
<dbReference type="InterPro" id="IPR018163">
    <property type="entry name" value="Thr/Ala-tRNA-synth_IIc_edit"/>
</dbReference>
<dbReference type="RefSeq" id="WP_142530023.1">
    <property type="nucleotide sequence ID" value="NZ_CBCSJO010000001.1"/>
</dbReference>
<keyword evidence="5 13" id="KW-0479">Metal-binding</keyword>
<keyword evidence="3 13" id="KW-0820">tRNA-binding</keyword>
<dbReference type="PANTHER" id="PTHR11451:SF44">
    <property type="entry name" value="THREONINE--TRNA LIGASE, CHLOROPLASTIC_MITOCHONDRIAL 2"/>
    <property type="match status" value="1"/>
</dbReference>
<keyword evidence="16" id="KW-0378">Hydrolase</keyword>
<dbReference type="FunFam" id="3.30.930.10:FF:000002">
    <property type="entry name" value="Threonine--tRNA ligase"/>
    <property type="match status" value="1"/>
</dbReference>
<keyword evidence="4 13" id="KW-0436">Ligase</keyword>
<dbReference type="Gene3D" id="3.40.50.800">
    <property type="entry name" value="Anticodon-binding domain"/>
    <property type="match status" value="1"/>
</dbReference>
<dbReference type="EMBL" id="FXTN01000011">
    <property type="protein sequence ID" value="SMO93421.1"/>
    <property type="molecule type" value="Genomic_DNA"/>
</dbReference>
<dbReference type="Gene3D" id="3.30.54.20">
    <property type="match status" value="1"/>
</dbReference>
<dbReference type="PROSITE" id="PS50862">
    <property type="entry name" value="AA_TRNA_LIGASE_II"/>
    <property type="match status" value="1"/>
</dbReference>
<sequence length="641" mass="72730">MINITLPDGSARPYENGTTAHQIALSISEGLARNVLAAEVDGEVWDSSRPIEKDSSVKLLTWNDTAGKATFWHSSAHIMAEALEALYPGTKFGIGPAIETGFYYDVDFGDHEFSSDDFKAIEAKFMELAKQKEVFERTSVSKADAISYFTEKGDEYKLDLIQGLEDGKITFYKQGAFTDLCRGPHIPNTGFVKAVKLMNVAGAYWRGDETKKQLTRIYGVTFPKASELTEYLLMIEEAKKRDHRKLGKELELFAFSEKVGMGLPLWLPKGTALRERLVNFLTKAQGKAGYEQVITPHIGHKNLYVTSGHWEKYGKDSFQSIKTPQEGEEFLLKPMNCPHHCEIYKVKPRSYKDLPLRFAEFGTVYRYEQSGEMHGLTRVRGFTQDDAHLFCRPDQVKDEFKKVIDLVLYVFKSLGFSDYTAQVSLRDPENKSKYIGTDENWKLAEGAIIEAAAEKGLSTVVELGEAAFYGPKLDFMVKDALGRKWQLGTIQVDYNLPERFELEYTGSDNQKHRPVMIHRAPFGSLERFVAVLIEHCAGNFPLWLSPEQFIILPISEKYEDYAKKVSDELNNSDIRGLIDFRDEKIGRKIRDAEVKKTPYMLIIGEKEMAEGKLSVRKHGEGDLGEMTIEAFRELLIKEITV</sequence>
<evidence type="ECO:0000313" key="16">
    <source>
        <dbReference type="EMBL" id="SMO93421.1"/>
    </source>
</evidence>
<dbReference type="InterPro" id="IPR004095">
    <property type="entry name" value="TGS"/>
</dbReference>
<accession>A0A521FCU0</accession>
<dbReference type="CDD" id="cd00860">
    <property type="entry name" value="ThrRS_anticodon"/>
    <property type="match status" value="1"/>
</dbReference>
<dbReference type="AlphaFoldDB" id="A0A521FCU0"/>
<feature type="binding site" evidence="13">
    <location>
        <position position="388"/>
    </location>
    <ligand>
        <name>Zn(2+)</name>
        <dbReference type="ChEBI" id="CHEBI:29105"/>
        <note>catalytic</note>
    </ligand>
</feature>
<dbReference type="InterPro" id="IPR006195">
    <property type="entry name" value="aa-tRNA-synth_II"/>
</dbReference>
<dbReference type="Gene3D" id="3.30.980.10">
    <property type="entry name" value="Threonyl-trna Synthetase, Chain A, domain 2"/>
    <property type="match status" value="1"/>
</dbReference>
<dbReference type="InterPro" id="IPR012947">
    <property type="entry name" value="tRNA_SAD"/>
</dbReference>
<dbReference type="GO" id="GO:0006435">
    <property type="term" value="P:threonyl-tRNA aminoacylation"/>
    <property type="evidence" value="ECO:0007669"/>
    <property type="project" value="UniProtKB-UniRule"/>
</dbReference>
<evidence type="ECO:0000256" key="5">
    <source>
        <dbReference type="ARBA" id="ARBA00022723"/>
    </source>
</evidence>
<dbReference type="Pfam" id="PF07973">
    <property type="entry name" value="tRNA_SAD"/>
    <property type="match status" value="1"/>
</dbReference>
<evidence type="ECO:0000256" key="11">
    <source>
        <dbReference type="ARBA" id="ARBA00023146"/>
    </source>
</evidence>
<dbReference type="PANTHER" id="PTHR11451">
    <property type="entry name" value="THREONINE-TRNA LIGASE"/>
    <property type="match status" value="1"/>
</dbReference>
<evidence type="ECO:0000256" key="8">
    <source>
        <dbReference type="ARBA" id="ARBA00022840"/>
    </source>
</evidence>
<keyword evidence="17" id="KW-1185">Reference proteome</keyword>
<dbReference type="InterPro" id="IPR047246">
    <property type="entry name" value="ThrRS_anticodon"/>
</dbReference>
<evidence type="ECO:0000256" key="2">
    <source>
        <dbReference type="ARBA" id="ARBA00022490"/>
    </source>
</evidence>
<proteinExistence type="inferred from homology"/>
<dbReference type="GO" id="GO:0046872">
    <property type="term" value="F:metal ion binding"/>
    <property type="evidence" value="ECO:0007669"/>
    <property type="project" value="UniProtKB-KW"/>
</dbReference>
<gene>
    <name evidence="13" type="primary">thrS</name>
    <name evidence="16" type="ORF">SAMN06265348_11136</name>
</gene>
<comment type="caution">
    <text evidence="13">Lacks conserved residue(s) required for the propagation of feature annotation.</text>
</comment>
<dbReference type="FunFam" id="3.30.980.10:FF:000005">
    <property type="entry name" value="Threonyl-tRNA synthetase, mitochondrial"/>
    <property type="match status" value="1"/>
</dbReference>
<dbReference type="Pfam" id="PF02824">
    <property type="entry name" value="TGS"/>
    <property type="match status" value="1"/>
</dbReference>
<keyword evidence="11 13" id="KW-0030">Aminoacyl-tRNA synthetase</keyword>
<keyword evidence="7 13" id="KW-0862">Zinc</keyword>
<dbReference type="Pfam" id="PF00587">
    <property type="entry name" value="tRNA-synt_2b"/>
    <property type="match status" value="1"/>
</dbReference>
<dbReference type="GO" id="GO:0004829">
    <property type="term" value="F:threonine-tRNA ligase activity"/>
    <property type="evidence" value="ECO:0007669"/>
    <property type="project" value="UniProtKB-UniRule"/>
</dbReference>
<evidence type="ECO:0000256" key="9">
    <source>
        <dbReference type="ARBA" id="ARBA00022884"/>
    </source>
</evidence>
<dbReference type="InterPro" id="IPR012676">
    <property type="entry name" value="TGS-like"/>
</dbReference>
<dbReference type="GO" id="GO:0016787">
    <property type="term" value="F:hydrolase activity"/>
    <property type="evidence" value="ECO:0007669"/>
    <property type="project" value="UniProtKB-KW"/>
</dbReference>
<comment type="cofactor">
    <cofactor evidence="13">
        <name>Zn(2+)</name>
        <dbReference type="ChEBI" id="CHEBI:29105"/>
    </cofactor>
    <text evidence="13">Binds 1 zinc ion per subunit.</text>
</comment>
<protein>
    <recommendedName>
        <fullName evidence="13">Threonine--tRNA ligase</fullName>
        <ecNumber evidence="13">6.1.1.3</ecNumber>
    </recommendedName>
    <alternativeName>
        <fullName evidence="13">Threonyl-tRNA synthetase</fullName>
        <shortName evidence="13">ThrRS</shortName>
    </alternativeName>
</protein>
<evidence type="ECO:0000256" key="12">
    <source>
        <dbReference type="ARBA" id="ARBA00049515"/>
    </source>
</evidence>
<dbReference type="SMART" id="SM00863">
    <property type="entry name" value="tRNA_SAD"/>
    <property type="match status" value="1"/>
</dbReference>
<comment type="catalytic activity">
    <reaction evidence="12 13">
        <text>tRNA(Thr) + L-threonine + ATP = L-threonyl-tRNA(Thr) + AMP + diphosphate + H(+)</text>
        <dbReference type="Rhea" id="RHEA:24624"/>
        <dbReference type="Rhea" id="RHEA-COMP:9670"/>
        <dbReference type="Rhea" id="RHEA-COMP:9704"/>
        <dbReference type="ChEBI" id="CHEBI:15378"/>
        <dbReference type="ChEBI" id="CHEBI:30616"/>
        <dbReference type="ChEBI" id="CHEBI:33019"/>
        <dbReference type="ChEBI" id="CHEBI:57926"/>
        <dbReference type="ChEBI" id="CHEBI:78442"/>
        <dbReference type="ChEBI" id="CHEBI:78534"/>
        <dbReference type="ChEBI" id="CHEBI:456215"/>
        <dbReference type="EC" id="6.1.1.3"/>
    </reaction>
</comment>
<keyword evidence="2 13" id="KW-0963">Cytoplasm</keyword>
<dbReference type="InterPro" id="IPR012675">
    <property type="entry name" value="Beta-grasp_dom_sf"/>
</dbReference>
<keyword evidence="9 13" id="KW-0694">RNA-binding</keyword>
<evidence type="ECO:0000256" key="3">
    <source>
        <dbReference type="ARBA" id="ARBA00022555"/>
    </source>
</evidence>
<dbReference type="CDD" id="cd01667">
    <property type="entry name" value="TGS_ThrRS"/>
    <property type="match status" value="1"/>
</dbReference>
<dbReference type="SUPFAM" id="SSF55681">
    <property type="entry name" value="Class II aaRS and biotin synthetases"/>
    <property type="match status" value="1"/>
</dbReference>
<feature type="domain" description="Aminoacyl-transfer RNA synthetases class-II family profile" evidence="14">
    <location>
        <begin position="242"/>
        <end position="541"/>
    </location>
</feature>
<evidence type="ECO:0000256" key="10">
    <source>
        <dbReference type="ARBA" id="ARBA00022917"/>
    </source>
</evidence>
<dbReference type="GO" id="GO:0005524">
    <property type="term" value="F:ATP binding"/>
    <property type="evidence" value="ECO:0007669"/>
    <property type="project" value="UniProtKB-UniRule"/>
</dbReference>
<evidence type="ECO:0000256" key="1">
    <source>
        <dbReference type="ARBA" id="ARBA00008226"/>
    </source>
</evidence>
<dbReference type="SUPFAM" id="SSF52954">
    <property type="entry name" value="Class II aaRS ABD-related"/>
    <property type="match status" value="1"/>
</dbReference>
<dbReference type="PROSITE" id="PS51880">
    <property type="entry name" value="TGS"/>
    <property type="match status" value="1"/>
</dbReference>
<evidence type="ECO:0000313" key="17">
    <source>
        <dbReference type="Proteomes" id="UP000320300"/>
    </source>
</evidence>
<dbReference type="NCBIfam" id="TIGR00418">
    <property type="entry name" value="thrS"/>
    <property type="match status" value="1"/>
</dbReference>
<feature type="binding site" evidence="13">
    <location>
        <position position="337"/>
    </location>
    <ligand>
        <name>Zn(2+)</name>
        <dbReference type="ChEBI" id="CHEBI:29105"/>
        <note>catalytic</note>
    </ligand>
</feature>
<reference evidence="16 17" key="1">
    <citation type="submission" date="2017-05" db="EMBL/GenBank/DDBJ databases">
        <authorList>
            <person name="Varghese N."/>
            <person name="Submissions S."/>
        </authorList>
    </citation>
    <scope>NUCLEOTIDE SEQUENCE [LARGE SCALE GENOMIC DNA]</scope>
    <source>
        <strain evidence="16 17">DSM 19036</strain>
    </source>
</reference>
<evidence type="ECO:0000256" key="7">
    <source>
        <dbReference type="ARBA" id="ARBA00022833"/>
    </source>
</evidence>
<dbReference type="GO" id="GO:0000049">
    <property type="term" value="F:tRNA binding"/>
    <property type="evidence" value="ECO:0007669"/>
    <property type="project" value="UniProtKB-KW"/>
</dbReference>
<dbReference type="HAMAP" id="MF_00184">
    <property type="entry name" value="Thr_tRNA_synth"/>
    <property type="match status" value="1"/>
</dbReference>
<dbReference type="InterPro" id="IPR045864">
    <property type="entry name" value="aa-tRNA-synth_II/BPL/LPL"/>
</dbReference>
<name>A0A521FCU0_9SPHI</name>